<dbReference type="Pfam" id="PF12849">
    <property type="entry name" value="PBP_like_2"/>
    <property type="match status" value="1"/>
</dbReference>
<evidence type="ECO:0000256" key="2">
    <source>
        <dbReference type="SAM" id="SignalP"/>
    </source>
</evidence>
<organism evidence="4 5">
    <name type="scientific">Sphingomonas quercus</name>
    <dbReference type="NCBI Taxonomy" id="2842451"/>
    <lineage>
        <taxon>Bacteria</taxon>
        <taxon>Pseudomonadati</taxon>
        <taxon>Pseudomonadota</taxon>
        <taxon>Alphaproteobacteria</taxon>
        <taxon>Sphingomonadales</taxon>
        <taxon>Sphingomonadaceae</taxon>
        <taxon>Sphingomonas</taxon>
    </lineage>
</organism>
<protein>
    <submittedName>
        <fullName evidence="4">Substrate-binding domain-containing protein</fullName>
    </submittedName>
</protein>
<dbReference type="InterPro" id="IPR050811">
    <property type="entry name" value="Phosphate_ABC_transporter"/>
</dbReference>
<gene>
    <name evidence="4" type="ORF">KOF26_01260</name>
</gene>
<feature type="domain" description="PBP" evidence="3">
    <location>
        <begin position="28"/>
        <end position="309"/>
    </location>
</feature>
<sequence>MRRKGPRALLATLLLTGVALSGCDMSDSAASRDQILAVGSSTVYPFTTAMAEMFPRKYPDFKAPIVESNGTGAGLKLFCGGIGARFPDIADASRRIKKSEFDDCRKNGVGEIVEIQIGIDGIAMAESVHGPHFATLSEADIYKALAADPYGRPNRARTWRDVNAALPPVPIQVYGPPPSSGTRDAFAELILTKGCESDPAMQALKKADADKQHAICTKIREDGLFIEAGENDNLIAQKLAANPQALGIFGYSFLEENTARLRGIPLQGVAPTYQTIASYRYPGARPLFIYVKGAHLNAVPGLREFVAEYAGSWNPGGYLDRRGLIASPDDVRAKTLAQARALVPLDPATVE</sequence>
<dbReference type="RefSeq" id="WP_216318744.1">
    <property type="nucleotide sequence ID" value="NZ_JAHKRT010000001.1"/>
</dbReference>
<evidence type="ECO:0000313" key="5">
    <source>
        <dbReference type="Proteomes" id="UP000776276"/>
    </source>
</evidence>
<reference evidence="4 5" key="1">
    <citation type="submission" date="2021-06" db="EMBL/GenBank/DDBJ databases">
        <title>Sphingomonas sp. XMGL2, whole genome shotgun sequencing project.</title>
        <authorList>
            <person name="Zhao G."/>
            <person name="Shen L."/>
        </authorList>
    </citation>
    <scope>NUCLEOTIDE SEQUENCE [LARGE SCALE GENOMIC DNA]</scope>
    <source>
        <strain evidence="4 5">XMGL2</strain>
    </source>
</reference>
<dbReference type="PROSITE" id="PS51257">
    <property type="entry name" value="PROKAR_LIPOPROTEIN"/>
    <property type="match status" value="1"/>
</dbReference>
<evidence type="ECO:0000259" key="3">
    <source>
        <dbReference type="Pfam" id="PF12849"/>
    </source>
</evidence>
<keyword evidence="1 2" id="KW-0732">Signal</keyword>
<evidence type="ECO:0000313" key="4">
    <source>
        <dbReference type="EMBL" id="MBU3076478.1"/>
    </source>
</evidence>
<dbReference type="PANTHER" id="PTHR30570">
    <property type="entry name" value="PERIPLASMIC PHOSPHATE BINDING COMPONENT OF PHOSPHATE ABC TRANSPORTER"/>
    <property type="match status" value="1"/>
</dbReference>
<proteinExistence type="predicted"/>
<dbReference type="PANTHER" id="PTHR30570:SF1">
    <property type="entry name" value="PHOSPHATE-BINDING PROTEIN PSTS"/>
    <property type="match status" value="1"/>
</dbReference>
<evidence type="ECO:0000256" key="1">
    <source>
        <dbReference type="ARBA" id="ARBA00022729"/>
    </source>
</evidence>
<keyword evidence="5" id="KW-1185">Reference proteome</keyword>
<dbReference type="EMBL" id="JAHKRT010000001">
    <property type="protein sequence ID" value="MBU3076478.1"/>
    <property type="molecule type" value="Genomic_DNA"/>
</dbReference>
<name>A0ABS6BDU3_9SPHN</name>
<dbReference type="Proteomes" id="UP000776276">
    <property type="component" value="Unassembled WGS sequence"/>
</dbReference>
<feature type="chain" id="PRO_5046937558" evidence="2">
    <location>
        <begin position="22"/>
        <end position="351"/>
    </location>
</feature>
<feature type="signal peptide" evidence="2">
    <location>
        <begin position="1"/>
        <end position="21"/>
    </location>
</feature>
<comment type="caution">
    <text evidence="4">The sequence shown here is derived from an EMBL/GenBank/DDBJ whole genome shotgun (WGS) entry which is preliminary data.</text>
</comment>
<dbReference type="InterPro" id="IPR024370">
    <property type="entry name" value="PBP_domain"/>
</dbReference>
<accession>A0ABS6BDU3</accession>